<proteinExistence type="predicted"/>
<evidence type="ECO:0000313" key="8">
    <source>
        <dbReference type="EMBL" id="OGE05187.1"/>
    </source>
</evidence>
<feature type="transmembrane region" description="Helical" evidence="6">
    <location>
        <begin position="95"/>
        <end position="120"/>
    </location>
</feature>
<evidence type="ECO:0000256" key="3">
    <source>
        <dbReference type="ARBA" id="ARBA00022692"/>
    </source>
</evidence>
<feature type="transmembrane region" description="Helical" evidence="6">
    <location>
        <begin position="319"/>
        <end position="336"/>
    </location>
</feature>
<dbReference type="InterPro" id="IPR037185">
    <property type="entry name" value="EmrE-like"/>
</dbReference>
<accession>A0A1F5HM04</accession>
<dbReference type="SUPFAM" id="SSF103481">
    <property type="entry name" value="Multidrug resistance efflux transporter EmrE"/>
    <property type="match status" value="2"/>
</dbReference>
<gene>
    <name evidence="8" type="ORF">A3F45_01795</name>
</gene>
<reference evidence="8 9" key="1">
    <citation type="journal article" date="2016" name="Nat. Commun.">
        <title>Thousands of microbial genomes shed light on interconnected biogeochemical processes in an aquifer system.</title>
        <authorList>
            <person name="Anantharaman K."/>
            <person name="Brown C.T."/>
            <person name="Hug L.A."/>
            <person name="Sharon I."/>
            <person name="Castelle C.J."/>
            <person name="Probst A.J."/>
            <person name="Thomas B.C."/>
            <person name="Singh A."/>
            <person name="Wilkins M.J."/>
            <person name="Karaoz U."/>
            <person name="Brodie E.L."/>
            <person name="Williams K.H."/>
            <person name="Hubbard S.S."/>
            <person name="Banfield J.F."/>
        </authorList>
    </citation>
    <scope>NUCLEOTIDE SEQUENCE [LARGE SCALE GENOMIC DNA]</scope>
</reference>
<feature type="transmembrane region" description="Helical" evidence="6">
    <location>
        <begin position="37"/>
        <end position="56"/>
    </location>
</feature>
<dbReference type="PANTHER" id="PTHR32322">
    <property type="entry name" value="INNER MEMBRANE TRANSPORTER"/>
    <property type="match status" value="1"/>
</dbReference>
<sequence length="363" mass="39895">MNKILQIGPPFIIIAALLWSLDGLLRRSLFVLPPALIVFWEHVLGAVILIPFVLFLGLKLGKMTKKEWLAIVFVSLFSGALGTIFYTAALGKVNYIQFSVVAMLQQLQPIWTITTAAIILKEKLTGNFLRWAALALIASYFVTFRDLKVNLESGSQTIVAAGFALAAGMMWGSSTAFSKVVLKQVSFITATFLRFMALALIASYFVTFRDLKVNLESGSQTIVAAGFALAAGMMWGSSTAFSKVVLKQVSFITATFLRFMIAPIFALLFLVGSNKGSSLFAITLPQAFTLLVITLTTGMVALLIYYFGLKKTPARVSTILELVWPASAIFIDYVYFKKTLSTTQLLGVFVLLFAIYQVSKFKK</sequence>
<comment type="subcellular location">
    <subcellularLocation>
        <location evidence="1">Cell membrane</location>
        <topology evidence="1">Multi-pass membrane protein</topology>
    </subcellularLocation>
</comment>
<keyword evidence="4 6" id="KW-1133">Transmembrane helix</keyword>
<dbReference type="Proteomes" id="UP000178369">
    <property type="component" value="Unassembled WGS sequence"/>
</dbReference>
<feature type="transmembrane region" description="Helical" evidence="6">
    <location>
        <begin position="218"/>
        <end position="237"/>
    </location>
</feature>
<feature type="domain" description="EamA" evidence="7">
    <location>
        <begin position="8"/>
        <end position="143"/>
    </location>
</feature>
<evidence type="ECO:0000259" key="7">
    <source>
        <dbReference type="Pfam" id="PF00892"/>
    </source>
</evidence>
<dbReference type="EMBL" id="MFBL01000015">
    <property type="protein sequence ID" value="OGE05187.1"/>
    <property type="molecule type" value="Genomic_DNA"/>
</dbReference>
<organism evidence="8 9">
    <name type="scientific">Candidatus Curtissbacteria bacterium RIFCSPHIGHO2_12_FULL_41_17</name>
    <dbReference type="NCBI Taxonomy" id="1797722"/>
    <lineage>
        <taxon>Bacteria</taxon>
        <taxon>Candidatus Curtissiibacteriota</taxon>
    </lineage>
</organism>
<evidence type="ECO:0000256" key="6">
    <source>
        <dbReference type="SAM" id="Phobius"/>
    </source>
</evidence>
<dbReference type="Pfam" id="PF00892">
    <property type="entry name" value="EamA"/>
    <property type="match status" value="2"/>
</dbReference>
<dbReference type="InterPro" id="IPR000620">
    <property type="entry name" value="EamA_dom"/>
</dbReference>
<protein>
    <recommendedName>
        <fullName evidence="7">EamA domain-containing protein</fullName>
    </recommendedName>
</protein>
<feature type="transmembrane region" description="Helical" evidence="6">
    <location>
        <begin position="284"/>
        <end position="307"/>
    </location>
</feature>
<keyword evidence="2" id="KW-1003">Cell membrane</keyword>
<feature type="transmembrane region" description="Helical" evidence="6">
    <location>
        <begin position="249"/>
        <end position="272"/>
    </location>
</feature>
<dbReference type="InterPro" id="IPR050638">
    <property type="entry name" value="AA-Vitamin_Transporters"/>
</dbReference>
<feature type="transmembrane region" description="Helical" evidence="6">
    <location>
        <begin position="342"/>
        <end position="359"/>
    </location>
</feature>
<feature type="transmembrane region" description="Helical" evidence="6">
    <location>
        <begin position="7"/>
        <end position="25"/>
    </location>
</feature>
<evidence type="ECO:0000256" key="4">
    <source>
        <dbReference type="ARBA" id="ARBA00022989"/>
    </source>
</evidence>
<name>A0A1F5HM04_9BACT</name>
<evidence type="ECO:0000313" key="9">
    <source>
        <dbReference type="Proteomes" id="UP000178369"/>
    </source>
</evidence>
<evidence type="ECO:0000256" key="1">
    <source>
        <dbReference type="ARBA" id="ARBA00004651"/>
    </source>
</evidence>
<dbReference type="AlphaFoldDB" id="A0A1F5HM04"/>
<evidence type="ECO:0000256" key="5">
    <source>
        <dbReference type="ARBA" id="ARBA00023136"/>
    </source>
</evidence>
<dbReference type="GO" id="GO:0005886">
    <property type="term" value="C:plasma membrane"/>
    <property type="evidence" value="ECO:0007669"/>
    <property type="project" value="UniProtKB-SubCell"/>
</dbReference>
<keyword evidence="5 6" id="KW-0472">Membrane</keyword>
<comment type="caution">
    <text evidence="8">The sequence shown here is derived from an EMBL/GenBank/DDBJ whole genome shotgun (WGS) entry which is preliminary data.</text>
</comment>
<feature type="transmembrane region" description="Helical" evidence="6">
    <location>
        <begin position="185"/>
        <end position="206"/>
    </location>
</feature>
<feature type="domain" description="EamA" evidence="7">
    <location>
        <begin position="226"/>
        <end position="358"/>
    </location>
</feature>
<dbReference type="PANTHER" id="PTHR32322:SF18">
    <property type="entry name" value="S-ADENOSYLMETHIONINE_S-ADENOSYLHOMOCYSTEINE TRANSPORTER"/>
    <property type="match status" value="1"/>
</dbReference>
<feature type="transmembrane region" description="Helical" evidence="6">
    <location>
        <begin position="156"/>
        <end position="173"/>
    </location>
</feature>
<feature type="transmembrane region" description="Helical" evidence="6">
    <location>
        <begin position="68"/>
        <end position="89"/>
    </location>
</feature>
<keyword evidence="3 6" id="KW-0812">Transmembrane</keyword>
<evidence type="ECO:0000256" key="2">
    <source>
        <dbReference type="ARBA" id="ARBA00022475"/>
    </source>
</evidence>
<feature type="transmembrane region" description="Helical" evidence="6">
    <location>
        <begin position="127"/>
        <end position="144"/>
    </location>
</feature>